<dbReference type="Proteomes" id="UP001362999">
    <property type="component" value="Unassembled WGS sequence"/>
</dbReference>
<feature type="transmembrane region" description="Helical" evidence="1">
    <location>
        <begin position="98"/>
        <end position="120"/>
    </location>
</feature>
<reference evidence="2 3" key="1">
    <citation type="journal article" date="2024" name="J Genomics">
        <title>Draft genome sequencing and assembly of Favolaschia claudopus CIRM-BRFM 2984 isolated from oak limbs.</title>
        <authorList>
            <person name="Navarro D."/>
            <person name="Drula E."/>
            <person name="Chaduli D."/>
            <person name="Cazenave R."/>
            <person name="Ahrendt S."/>
            <person name="Wang J."/>
            <person name="Lipzen A."/>
            <person name="Daum C."/>
            <person name="Barry K."/>
            <person name="Grigoriev I.V."/>
            <person name="Favel A."/>
            <person name="Rosso M.N."/>
            <person name="Martin F."/>
        </authorList>
    </citation>
    <scope>NUCLEOTIDE SEQUENCE [LARGE SCALE GENOMIC DNA]</scope>
    <source>
        <strain evidence="2 3">CIRM-BRFM 2984</strain>
    </source>
</reference>
<organism evidence="2 3">
    <name type="scientific">Favolaschia claudopus</name>
    <dbReference type="NCBI Taxonomy" id="2862362"/>
    <lineage>
        <taxon>Eukaryota</taxon>
        <taxon>Fungi</taxon>
        <taxon>Dikarya</taxon>
        <taxon>Basidiomycota</taxon>
        <taxon>Agaricomycotina</taxon>
        <taxon>Agaricomycetes</taxon>
        <taxon>Agaricomycetidae</taxon>
        <taxon>Agaricales</taxon>
        <taxon>Marasmiineae</taxon>
        <taxon>Mycenaceae</taxon>
        <taxon>Favolaschia</taxon>
    </lineage>
</organism>
<evidence type="ECO:0000313" key="2">
    <source>
        <dbReference type="EMBL" id="KAK7031532.1"/>
    </source>
</evidence>
<accession>A0AAW0BWZ0</accession>
<keyword evidence="3" id="KW-1185">Reference proteome</keyword>
<comment type="caution">
    <text evidence="2">The sequence shown here is derived from an EMBL/GenBank/DDBJ whole genome shotgun (WGS) entry which is preliminary data.</text>
</comment>
<name>A0AAW0BWZ0_9AGAR</name>
<evidence type="ECO:0000256" key="1">
    <source>
        <dbReference type="SAM" id="Phobius"/>
    </source>
</evidence>
<dbReference type="EMBL" id="JAWWNJ010000024">
    <property type="protein sequence ID" value="KAK7031532.1"/>
    <property type="molecule type" value="Genomic_DNA"/>
</dbReference>
<sequence>MAPSSIVSSFLSGVGISSSILPGNSPLAASPLPTLAPFFGLDPSKTPTSVANQVYEAVTTIASGEVYAGAALTDDLPTASASPSAGSVRMPGPATQRLFLHIAVAIMIFSIVFVVGAWLIGRAYSKGKTSFDEEKIIETIESFKPPTIAAPPRSASLARSDPALARHQHLPQPGQYESQYKMLYGHGRGFFG</sequence>
<keyword evidence="1" id="KW-1133">Transmembrane helix</keyword>
<evidence type="ECO:0000313" key="3">
    <source>
        <dbReference type="Proteomes" id="UP001362999"/>
    </source>
</evidence>
<keyword evidence="1" id="KW-0812">Transmembrane</keyword>
<gene>
    <name evidence="2" type="ORF">R3P38DRAFT_3187245</name>
</gene>
<dbReference type="AlphaFoldDB" id="A0AAW0BWZ0"/>
<keyword evidence="1" id="KW-0472">Membrane</keyword>
<protein>
    <submittedName>
        <fullName evidence="2">Uncharacterized protein</fullName>
    </submittedName>
</protein>
<proteinExistence type="predicted"/>